<organism evidence="2 3">
    <name type="scientific">Thermogladius calderae (strain DSM 22663 / VKM B-2946 / 1633)</name>
    <dbReference type="NCBI Taxonomy" id="1184251"/>
    <lineage>
        <taxon>Archaea</taxon>
        <taxon>Thermoproteota</taxon>
        <taxon>Thermoprotei</taxon>
        <taxon>Desulfurococcales</taxon>
        <taxon>Desulfurococcaceae</taxon>
        <taxon>Thermogladius</taxon>
    </lineage>
</organism>
<dbReference type="HOGENOM" id="CLU_3021158_0_0_2"/>
<dbReference type="RefSeq" id="WP_014737734.1">
    <property type="nucleotide sequence ID" value="NC_017954.1"/>
</dbReference>
<dbReference type="AlphaFoldDB" id="I3TFE6"/>
<keyword evidence="3" id="KW-1185">Reference proteome</keyword>
<dbReference type="GeneID" id="43446780"/>
<keyword evidence="1" id="KW-0472">Membrane</keyword>
<name>I3TFE6_THEC1</name>
<reference evidence="2 3" key="1">
    <citation type="journal article" date="2012" name="J. Bacteriol.">
        <title>Complete genome sequence of the hyperthermophilic cellulolytic Crenarchaeon 'Thermogladius cellulolyticus' 1633.</title>
        <authorList>
            <person name="Mardanov A.V."/>
            <person name="Kochetkova T.V."/>
            <person name="Beletsky A.V."/>
            <person name="Bonch-Osmolovskaya E.A."/>
            <person name="Ravin N.V."/>
            <person name="Skryabin K.G."/>
        </authorList>
    </citation>
    <scope>NUCLEOTIDE SEQUENCE [LARGE SCALE GENOMIC DNA]</scope>
    <source>
        <strain evidence="3">DSM 22663 / VKM B-2946 / 1633</strain>
    </source>
</reference>
<feature type="transmembrane region" description="Helical" evidence="1">
    <location>
        <begin position="18"/>
        <end position="39"/>
    </location>
</feature>
<evidence type="ECO:0000256" key="1">
    <source>
        <dbReference type="SAM" id="Phobius"/>
    </source>
</evidence>
<dbReference type="KEGG" id="thg:TCELL_1061"/>
<sequence length="55" mass="6199">MVETIGVYKDVPLTVDPVLAVVFAAIGWFVVLILVFYSLHRWWKPKKPAEVASKA</sequence>
<protein>
    <submittedName>
        <fullName evidence="2">Uncharacterized protein</fullName>
    </submittedName>
</protein>
<gene>
    <name evidence="2" type="ordered locus">TCELL_1061</name>
</gene>
<dbReference type="STRING" id="1184251.TCELL_1061"/>
<evidence type="ECO:0000313" key="3">
    <source>
        <dbReference type="Proteomes" id="UP000005270"/>
    </source>
</evidence>
<evidence type="ECO:0000313" key="2">
    <source>
        <dbReference type="EMBL" id="AFK51484.1"/>
    </source>
</evidence>
<dbReference type="InParanoid" id="I3TFE6"/>
<keyword evidence="1" id="KW-1133">Transmembrane helix</keyword>
<keyword evidence="1" id="KW-0812">Transmembrane</keyword>
<accession>I3TFE6</accession>
<proteinExistence type="predicted"/>
<dbReference type="EMBL" id="CP003531">
    <property type="protein sequence ID" value="AFK51484.1"/>
    <property type="molecule type" value="Genomic_DNA"/>
</dbReference>
<dbReference type="Proteomes" id="UP000005270">
    <property type="component" value="Chromosome"/>
</dbReference>